<dbReference type="FunFam" id="3.60.10.10:FF:000026">
    <property type="entry name" value="Exodeoxyribonuclease III"/>
    <property type="match status" value="1"/>
</dbReference>
<keyword evidence="5" id="KW-0460">Magnesium</keyword>
<dbReference type="EMBL" id="UINC01137504">
    <property type="protein sequence ID" value="SVD22883.1"/>
    <property type="molecule type" value="Genomic_DNA"/>
</dbReference>
<dbReference type="GO" id="GO:0008081">
    <property type="term" value="F:phosphoric diester hydrolase activity"/>
    <property type="evidence" value="ECO:0007669"/>
    <property type="project" value="TreeGrafter"/>
</dbReference>
<dbReference type="NCBIfam" id="TIGR00195">
    <property type="entry name" value="exoDNase_III"/>
    <property type="match status" value="1"/>
</dbReference>
<dbReference type="InterPro" id="IPR005135">
    <property type="entry name" value="Endo/exonuclease/phosphatase"/>
</dbReference>
<comment type="cofactor">
    <cofactor evidence="1">
        <name>Mg(2+)</name>
        <dbReference type="ChEBI" id="CHEBI:18420"/>
    </cofactor>
</comment>
<evidence type="ECO:0000259" key="6">
    <source>
        <dbReference type="Pfam" id="PF03372"/>
    </source>
</evidence>
<dbReference type="InterPro" id="IPR036691">
    <property type="entry name" value="Endo/exonu/phosph_ase_sf"/>
</dbReference>
<dbReference type="Gene3D" id="3.60.10.10">
    <property type="entry name" value="Endonuclease/exonuclease/phosphatase"/>
    <property type="match status" value="1"/>
</dbReference>
<dbReference type="GO" id="GO:0003906">
    <property type="term" value="F:DNA-(apurinic or apyrimidinic site) endonuclease activity"/>
    <property type="evidence" value="ECO:0007669"/>
    <property type="project" value="TreeGrafter"/>
</dbReference>
<dbReference type="GO" id="GO:0046872">
    <property type="term" value="F:metal ion binding"/>
    <property type="evidence" value="ECO:0007669"/>
    <property type="project" value="UniProtKB-KW"/>
</dbReference>
<accession>A0A382TLP6</accession>
<evidence type="ECO:0000313" key="7">
    <source>
        <dbReference type="EMBL" id="SVD22883.1"/>
    </source>
</evidence>
<evidence type="ECO:0000256" key="4">
    <source>
        <dbReference type="ARBA" id="ARBA00022801"/>
    </source>
</evidence>
<evidence type="ECO:0000256" key="1">
    <source>
        <dbReference type="ARBA" id="ARBA00001946"/>
    </source>
</evidence>
<comment type="similarity">
    <text evidence="2">Belongs to the DNA repair enzymes AP/ExoA family.</text>
</comment>
<organism evidence="7">
    <name type="scientific">marine metagenome</name>
    <dbReference type="NCBI Taxonomy" id="408172"/>
    <lineage>
        <taxon>unclassified sequences</taxon>
        <taxon>metagenomes</taxon>
        <taxon>ecological metagenomes</taxon>
    </lineage>
</organism>
<sequence>MKLISWNVNGIRAAVKKGFLDWLDEEQPNIVCIQETKAHKEQLTNEILKDHGYHTYWHSGEKKGYSSVATFCKDEPLYVQEGLGIEKYDREGRVLLTEHDDFLLYNIYFPNGQKDDIRLQYKLDFYDELLPIINDQVESGNNVIVTGDWNTAHHPIDLARPKENIKTSGFMPIERERLDTYVAHGWRDTFREFHEEGDRYSWWSYRTGARDRNIGWRIDYFFVNEGMADLCIDADIHDEILGSDHCPVSLVLDV</sequence>
<evidence type="ECO:0000256" key="3">
    <source>
        <dbReference type="ARBA" id="ARBA00022723"/>
    </source>
</evidence>
<evidence type="ECO:0000256" key="2">
    <source>
        <dbReference type="ARBA" id="ARBA00007092"/>
    </source>
</evidence>
<feature type="domain" description="Endonuclease/exonuclease/phosphatase" evidence="6">
    <location>
        <begin position="4"/>
        <end position="245"/>
    </location>
</feature>
<dbReference type="Pfam" id="PF03372">
    <property type="entry name" value="Exo_endo_phos"/>
    <property type="match status" value="1"/>
</dbReference>
<dbReference type="NCBIfam" id="TIGR00633">
    <property type="entry name" value="xth"/>
    <property type="match status" value="1"/>
</dbReference>
<keyword evidence="3" id="KW-0479">Metal-binding</keyword>
<protein>
    <recommendedName>
        <fullName evidence="6">Endonuclease/exonuclease/phosphatase domain-containing protein</fullName>
    </recommendedName>
</protein>
<gene>
    <name evidence="7" type="ORF">METZ01_LOCUS375737</name>
</gene>
<dbReference type="GO" id="GO:0006284">
    <property type="term" value="P:base-excision repair"/>
    <property type="evidence" value="ECO:0007669"/>
    <property type="project" value="TreeGrafter"/>
</dbReference>
<name>A0A382TLP6_9ZZZZ</name>
<dbReference type="AlphaFoldDB" id="A0A382TLP6"/>
<dbReference type="PROSITE" id="PS51435">
    <property type="entry name" value="AP_NUCLEASE_F1_4"/>
    <property type="match status" value="1"/>
</dbReference>
<proteinExistence type="inferred from homology"/>
<dbReference type="GO" id="GO:0008311">
    <property type="term" value="F:double-stranded DNA 3'-5' DNA exonuclease activity"/>
    <property type="evidence" value="ECO:0007669"/>
    <property type="project" value="TreeGrafter"/>
</dbReference>
<keyword evidence="4" id="KW-0378">Hydrolase</keyword>
<evidence type="ECO:0000256" key="5">
    <source>
        <dbReference type="ARBA" id="ARBA00022842"/>
    </source>
</evidence>
<reference evidence="7" key="1">
    <citation type="submission" date="2018-05" db="EMBL/GenBank/DDBJ databases">
        <authorList>
            <person name="Lanie J.A."/>
            <person name="Ng W.-L."/>
            <person name="Kazmierczak K.M."/>
            <person name="Andrzejewski T.M."/>
            <person name="Davidsen T.M."/>
            <person name="Wayne K.J."/>
            <person name="Tettelin H."/>
            <person name="Glass J.I."/>
            <person name="Rusch D."/>
            <person name="Podicherti R."/>
            <person name="Tsui H.-C.T."/>
            <person name="Winkler M.E."/>
        </authorList>
    </citation>
    <scope>NUCLEOTIDE SEQUENCE</scope>
</reference>
<dbReference type="PANTHER" id="PTHR22748">
    <property type="entry name" value="AP ENDONUCLEASE"/>
    <property type="match status" value="1"/>
</dbReference>
<dbReference type="PANTHER" id="PTHR22748:SF6">
    <property type="entry name" value="DNA-(APURINIC OR APYRIMIDINIC SITE) ENDONUCLEASE"/>
    <property type="match status" value="1"/>
</dbReference>
<dbReference type="InterPro" id="IPR004808">
    <property type="entry name" value="AP_endonuc_1"/>
</dbReference>
<dbReference type="SUPFAM" id="SSF56219">
    <property type="entry name" value="DNase I-like"/>
    <property type="match status" value="1"/>
</dbReference>